<evidence type="ECO:0000256" key="4">
    <source>
        <dbReference type="SAM" id="MobiDB-lite"/>
    </source>
</evidence>
<evidence type="ECO:0008006" key="7">
    <source>
        <dbReference type="Google" id="ProtNLM"/>
    </source>
</evidence>
<reference evidence="5" key="1">
    <citation type="submission" date="2021-11" db="EMBL/GenBank/DDBJ databases">
        <authorList>
            <person name="Schell T."/>
        </authorList>
    </citation>
    <scope>NUCLEOTIDE SEQUENCE</scope>
    <source>
        <strain evidence="5">M5</strain>
    </source>
</reference>
<keyword evidence="1" id="KW-0479">Metal-binding</keyword>
<evidence type="ECO:0000313" key="5">
    <source>
        <dbReference type="EMBL" id="CAH0107983.1"/>
    </source>
</evidence>
<feature type="compositionally biased region" description="Polar residues" evidence="4">
    <location>
        <begin position="197"/>
        <end position="208"/>
    </location>
</feature>
<evidence type="ECO:0000256" key="3">
    <source>
        <dbReference type="ARBA" id="ARBA00022833"/>
    </source>
</evidence>
<organism evidence="5 6">
    <name type="scientific">Daphnia galeata</name>
    <dbReference type="NCBI Taxonomy" id="27404"/>
    <lineage>
        <taxon>Eukaryota</taxon>
        <taxon>Metazoa</taxon>
        <taxon>Ecdysozoa</taxon>
        <taxon>Arthropoda</taxon>
        <taxon>Crustacea</taxon>
        <taxon>Branchiopoda</taxon>
        <taxon>Diplostraca</taxon>
        <taxon>Cladocera</taxon>
        <taxon>Anomopoda</taxon>
        <taxon>Daphniidae</taxon>
        <taxon>Daphnia</taxon>
    </lineage>
</organism>
<accession>A0A8J2WKE0</accession>
<evidence type="ECO:0000313" key="6">
    <source>
        <dbReference type="Proteomes" id="UP000789390"/>
    </source>
</evidence>
<evidence type="ECO:0000256" key="1">
    <source>
        <dbReference type="ARBA" id="ARBA00022723"/>
    </source>
</evidence>
<keyword evidence="3" id="KW-0862">Zinc</keyword>
<dbReference type="GO" id="GO:0008270">
    <property type="term" value="F:zinc ion binding"/>
    <property type="evidence" value="ECO:0007669"/>
    <property type="project" value="UniProtKB-KW"/>
</dbReference>
<evidence type="ECO:0000256" key="2">
    <source>
        <dbReference type="ARBA" id="ARBA00022771"/>
    </source>
</evidence>
<feature type="region of interest" description="Disordered" evidence="4">
    <location>
        <begin position="196"/>
        <end position="215"/>
    </location>
</feature>
<keyword evidence="2" id="KW-0863">Zinc-finger</keyword>
<gene>
    <name evidence="5" type="ORF">DGAL_LOCUS11329</name>
</gene>
<keyword evidence="6" id="KW-1185">Reference proteome</keyword>
<dbReference type="AlphaFoldDB" id="A0A8J2WKE0"/>
<dbReference type="OrthoDB" id="6369849at2759"/>
<sequence>MAQQTCVTCNTSDVGKRVVQFVACVVCRNSVHLGCLPGNKLGKVLSKAAYVLMKKNNEEFYFKCAACTVTANRTLEQVSDLHVPVAVNTAQQVQDLQIPANGMRTRLQLGPWVVVEISQNPGVTISPIDGVDAFRNMTPSVVEIMPVGAVVQPAISTPMDDHSQPAISMDDQSQPLNPPLITELTSYFERPIPAQEPSINDPTIQPANRSRSFSSFSRSMRKWHIEMAAGKRQ</sequence>
<dbReference type="PROSITE" id="PS01359">
    <property type="entry name" value="ZF_PHD_1"/>
    <property type="match status" value="1"/>
</dbReference>
<comment type="caution">
    <text evidence="5">The sequence shown here is derived from an EMBL/GenBank/DDBJ whole genome shotgun (WGS) entry which is preliminary data.</text>
</comment>
<name>A0A8J2WKE0_9CRUS</name>
<dbReference type="InterPro" id="IPR019786">
    <property type="entry name" value="Zinc_finger_PHD-type_CS"/>
</dbReference>
<dbReference type="Proteomes" id="UP000789390">
    <property type="component" value="Unassembled WGS sequence"/>
</dbReference>
<proteinExistence type="predicted"/>
<protein>
    <recommendedName>
        <fullName evidence="7">Zinc finger PHD-type domain-containing protein</fullName>
    </recommendedName>
</protein>
<dbReference type="EMBL" id="CAKKLH010000281">
    <property type="protein sequence ID" value="CAH0107983.1"/>
    <property type="molecule type" value="Genomic_DNA"/>
</dbReference>